<proteinExistence type="inferred from homology"/>
<feature type="domain" description="UvrD-like helicase ATP-binding" evidence="13">
    <location>
        <begin position="19"/>
        <end position="340"/>
    </location>
</feature>
<dbReference type="GO" id="GO:0005524">
    <property type="term" value="F:ATP binding"/>
    <property type="evidence" value="ECO:0007669"/>
    <property type="project" value="UniProtKB-UniRule"/>
</dbReference>
<dbReference type="PANTHER" id="PTHR11070:SF2">
    <property type="entry name" value="ATP-DEPENDENT DNA HELICASE SRS2"/>
    <property type="match status" value="1"/>
</dbReference>
<dbReference type="InterPro" id="IPR014016">
    <property type="entry name" value="UvrD-like_ATP-bd"/>
</dbReference>
<dbReference type="GO" id="GO:0005829">
    <property type="term" value="C:cytosol"/>
    <property type="evidence" value="ECO:0007669"/>
    <property type="project" value="TreeGrafter"/>
</dbReference>
<keyword evidence="2 11" id="KW-0547">Nucleotide-binding</keyword>
<dbReference type="FunFam" id="1.10.486.10:FF:000003">
    <property type="entry name" value="ATP-dependent DNA helicase"/>
    <property type="match status" value="1"/>
</dbReference>
<dbReference type="Pfam" id="PF00580">
    <property type="entry name" value="UvrD-helicase"/>
    <property type="match status" value="2"/>
</dbReference>
<dbReference type="Gene3D" id="1.10.10.160">
    <property type="match status" value="1"/>
</dbReference>
<dbReference type="GO" id="GO:0016787">
    <property type="term" value="F:hydrolase activity"/>
    <property type="evidence" value="ECO:0007669"/>
    <property type="project" value="UniProtKB-UniRule"/>
</dbReference>
<protein>
    <recommendedName>
        <fullName evidence="9">DNA 3'-5' helicase</fullName>
        <ecNumber evidence="9">5.6.2.4</ecNumber>
    </recommendedName>
</protein>
<evidence type="ECO:0000256" key="8">
    <source>
        <dbReference type="ARBA" id="ARBA00034617"/>
    </source>
</evidence>
<dbReference type="PANTHER" id="PTHR11070">
    <property type="entry name" value="UVRD / RECB / PCRA DNA HELICASE FAMILY MEMBER"/>
    <property type="match status" value="1"/>
</dbReference>
<organism evidence="15 16">
    <name type="scientific">Candidatus Faeciplasma avium</name>
    <dbReference type="NCBI Taxonomy" id="2840798"/>
    <lineage>
        <taxon>Bacteria</taxon>
        <taxon>Bacillati</taxon>
        <taxon>Bacillota</taxon>
        <taxon>Clostridia</taxon>
        <taxon>Eubacteriales</taxon>
        <taxon>Oscillospiraceae</taxon>
        <taxon>Oscillospiraceae incertae sedis</taxon>
        <taxon>Candidatus Faeciplasma</taxon>
    </lineage>
</organism>
<dbReference type="Gene3D" id="3.40.50.300">
    <property type="entry name" value="P-loop containing nucleotide triphosphate hydrolases"/>
    <property type="match status" value="2"/>
</dbReference>
<evidence type="ECO:0000259" key="13">
    <source>
        <dbReference type="PROSITE" id="PS51198"/>
    </source>
</evidence>
<dbReference type="PROSITE" id="PS51217">
    <property type="entry name" value="UVRD_HELICASE_CTER"/>
    <property type="match status" value="1"/>
</dbReference>
<dbReference type="InterPro" id="IPR000212">
    <property type="entry name" value="DNA_helicase_UvrD/REP"/>
</dbReference>
<evidence type="ECO:0000256" key="2">
    <source>
        <dbReference type="ARBA" id="ARBA00022741"/>
    </source>
</evidence>
<dbReference type="EMBL" id="DVOL01000012">
    <property type="protein sequence ID" value="HIV10278.1"/>
    <property type="molecule type" value="Genomic_DNA"/>
</dbReference>
<evidence type="ECO:0000313" key="16">
    <source>
        <dbReference type="Proteomes" id="UP000823960"/>
    </source>
</evidence>
<name>A0A9D1NQ71_9FIRM</name>
<evidence type="ECO:0000256" key="4">
    <source>
        <dbReference type="ARBA" id="ARBA00022806"/>
    </source>
</evidence>
<evidence type="ECO:0000256" key="3">
    <source>
        <dbReference type="ARBA" id="ARBA00022801"/>
    </source>
</evidence>
<evidence type="ECO:0000256" key="9">
    <source>
        <dbReference type="ARBA" id="ARBA00034808"/>
    </source>
</evidence>
<dbReference type="EC" id="5.6.2.4" evidence="9"/>
<keyword evidence="5 11" id="KW-0067">ATP-binding</keyword>
<gene>
    <name evidence="15" type="ORF">IAD28_01085</name>
</gene>
<comment type="catalytic activity">
    <reaction evidence="10">
        <text>ATP + H2O = ADP + phosphate + H(+)</text>
        <dbReference type="Rhea" id="RHEA:13065"/>
        <dbReference type="ChEBI" id="CHEBI:15377"/>
        <dbReference type="ChEBI" id="CHEBI:15378"/>
        <dbReference type="ChEBI" id="CHEBI:30616"/>
        <dbReference type="ChEBI" id="CHEBI:43474"/>
        <dbReference type="ChEBI" id="CHEBI:456216"/>
        <dbReference type="EC" id="5.6.2.4"/>
    </reaction>
</comment>
<dbReference type="InterPro" id="IPR027417">
    <property type="entry name" value="P-loop_NTPase"/>
</dbReference>
<sequence length="783" mass="88194">MTEKEYSRIKALCLDRYFCRLNPVQREAVYTINGPLLILAGAGSGKTTVLVNRVANMVYFGNAYSDNTGYDSLADGDEAFLRAYASQESDDSDRLRSIIARDCVKPWNILAITFTNKAAGELRERLDRMLQGAAQGIVAATFHSACVRILRREISVLGYTGSFTIYDTDDSVRLIKDCMKELNISDKMLPPRSVLSEISSAKESSCGVDEYARLSADDYRRQLIAKIYSLYQKRLFESNSVDFDDIILLTVRLFEENPDILQHYRRLYKYILVDEYQDTNTIQYRLCSLLSSENGNICVVGDDDQSIYKFRGATIENILSFEKRYKNAVVIRLEQNYRSTQNILTSANEVIKNNRGRKGKRLWTDLGDGERVTVFSAEDERSEARMVVERILESVRSGGRYSDNAVLYRMNAQSNAIEQALIAGGVSAYRVYGGVKFYDRKEVKDIIAYLSVINNGSDSVRLKRIINEPKRGIGQQSVELLERISQSLGESMLEVMRTSAELPMLQRASSRMTEFYSMIEALREKSELLPLPELLDELLEDSGYLDMLKSQGDEGSQRLENINELKSTMAKYAENESEPSLSGFLEEISLYTDIDEMNPEDDAVSLMTIHSAKGLEFNNVFVVGMEENIFPSSRSLSEADIEEERRLCYVAITRARRRLTLSHAGKRMLFGNTSFNPPSRFLGELPRECITKAGEEPAVRSREASGGGSGTAGFRAAMSGLKDKRVSQQTQEFSVGERVGHNIFGEGTVLSVTKMSGDLLLEIAFDRIGTKRIMANFARLKKL</sequence>
<evidence type="ECO:0000256" key="7">
    <source>
        <dbReference type="ARBA" id="ARBA00023235"/>
    </source>
</evidence>
<evidence type="ECO:0000256" key="6">
    <source>
        <dbReference type="ARBA" id="ARBA00023125"/>
    </source>
</evidence>
<evidence type="ECO:0000259" key="14">
    <source>
        <dbReference type="PROSITE" id="PS51217"/>
    </source>
</evidence>
<dbReference type="GO" id="GO:0003677">
    <property type="term" value="F:DNA binding"/>
    <property type="evidence" value="ECO:0007669"/>
    <property type="project" value="UniProtKB-KW"/>
</dbReference>
<keyword evidence="6" id="KW-0238">DNA-binding</keyword>
<dbReference type="SUPFAM" id="SSF52540">
    <property type="entry name" value="P-loop containing nucleoside triphosphate hydrolases"/>
    <property type="match status" value="1"/>
</dbReference>
<dbReference type="Pfam" id="PF21196">
    <property type="entry name" value="PcrA_UvrD_tudor"/>
    <property type="match status" value="1"/>
</dbReference>
<keyword evidence="7" id="KW-0413">Isomerase</keyword>
<comment type="catalytic activity">
    <reaction evidence="8">
        <text>Couples ATP hydrolysis with the unwinding of duplex DNA by translocating in the 3'-5' direction.</text>
        <dbReference type="EC" id="5.6.2.4"/>
    </reaction>
</comment>
<dbReference type="GO" id="GO:0043138">
    <property type="term" value="F:3'-5' DNA helicase activity"/>
    <property type="evidence" value="ECO:0007669"/>
    <property type="project" value="UniProtKB-EC"/>
</dbReference>
<evidence type="ECO:0000256" key="1">
    <source>
        <dbReference type="ARBA" id="ARBA00009922"/>
    </source>
</evidence>
<feature type="domain" description="UvrD-like helicase C-terminal" evidence="14">
    <location>
        <begin position="341"/>
        <end position="614"/>
    </location>
</feature>
<dbReference type="InterPro" id="IPR014017">
    <property type="entry name" value="DNA_helicase_UvrD-like_C"/>
</dbReference>
<dbReference type="Pfam" id="PF13361">
    <property type="entry name" value="UvrD_C"/>
    <property type="match status" value="1"/>
</dbReference>
<keyword evidence="3 11" id="KW-0378">Hydrolase</keyword>
<evidence type="ECO:0000313" key="15">
    <source>
        <dbReference type="EMBL" id="HIV10278.1"/>
    </source>
</evidence>
<dbReference type="CDD" id="cd17932">
    <property type="entry name" value="DEXQc_UvrD"/>
    <property type="match status" value="1"/>
</dbReference>
<evidence type="ECO:0000256" key="11">
    <source>
        <dbReference type="PROSITE-ProRule" id="PRU00560"/>
    </source>
</evidence>
<comment type="similarity">
    <text evidence="1">Belongs to the helicase family. UvrD subfamily.</text>
</comment>
<dbReference type="CDD" id="cd18807">
    <property type="entry name" value="SF1_C_UvrD"/>
    <property type="match status" value="1"/>
</dbReference>
<dbReference type="Gene3D" id="1.10.486.10">
    <property type="entry name" value="PCRA, domain 4"/>
    <property type="match status" value="1"/>
</dbReference>
<comment type="caution">
    <text evidence="15">The sequence shown here is derived from an EMBL/GenBank/DDBJ whole genome shotgun (WGS) entry which is preliminary data.</text>
</comment>
<dbReference type="GO" id="GO:0033202">
    <property type="term" value="C:DNA helicase complex"/>
    <property type="evidence" value="ECO:0007669"/>
    <property type="project" value="TreeGrafter"/>
</dbReference>
<dbReference type="AlphaFoldDB" id="A0A9D1NQ71"/>
<dbReference type="GO" id="GO:0000725">
    <property type="term" value="P:recombinational repair"/>
    <property type="evidence" value="ECO:0007669"/>
    <property type="project" value="TreeGrafter"/>
</dbReference>
<dbReference type="PROSITE" id="PS51198">
    <property type="entry name" value="UVRD_HELICASE_ATP_BIND"/>
    <property type="match status" value="1"/>
</dbReference>
<reference evidence="15" key="1">
    <citation type="submission" date="2020-10" db="EMBL/GenBank/DDBJ databases">
        <authorList>
            <person name="Gilroy R."/>
        </authorList>
    </citation>
    <scope>NUCLEOTIDE SEQUENCE</scope>
    <source>
        <strain evidence="15">1370</strain>
    </source>
</reference>
<feature type="compositionally biased region" description="Basic and acidic residues" evidence="12">
    <location>
        <begin position="693"/>
        <end position="703"/>
    </location>
</feature>
<keyword evidence="4 11" id="KW-0347">Helicase</keyword>
<reference evidence="15" key="2">
    <citation type="journal article" date="2021" name="PeerJ">
        <title>Extensive microbial diversity within the chicken gut microbiome revealed by metagenomics and culture.</title>
        <authorList>
            <person name="Gilroy R."/>
            <person name="Ravi A."/>
            <person name="Getino M."/>
            <person name="Pursley I."/>
            <person name="Horton D.L."/>
            <person name="Alikhan N.F."/>
            <person name="Baker D."/>
            <person name="Gharbi K."/>
            <person name="Hall N."/>
            <person name="Watson M."/>
            <person name="Adriaenssens E.M."/>
            <person name="Foster-Nyarko E."/>
            <person name="Jarju S."/>
            <person name="Secka A."/>
            <person name="Antonio M."/>
            <person name="Oren A."/>
            <person name="Chaudhuri R.R."/>
            <person name="La Ragione R."/>
            <person name="Hildebrand F."/>
            <person name="Pallen M.J."/>
        </authorList>
    </citation>
    <scope>NUCLEOTIDE SEQUENCE</scope>
    <source>
        <strain evidence="15">1370</strain>
    </source>
</reference>
<dbReference type="InterPro" id="IPR013986">
    <property type="entry name" value="DExx_box_DNA_helicase_dom_sf"/>
</dbReference>
<feature type="binding site" evidence="11">
    <location>
        <begin position="40"/>
        <end position="47"/>
    </location>
    <ligand>
        <name>ATP</name>
        <dbReference type="ChEBI" id="CHEBI:30616"/>
    </ligand>
</feature>
<feature type="region of interest" description="Disordered" evidence="12">
    <location>
        <begin position="693"/>
        <end position="712"/>
    </location>
</feature>
<accession>A0A9D1NQ71</accession>
<evidence type="ECO:0000256" key="10">
    <source>
        <dbReference type="ARBA" id="ARBA00048988"/>
    </source>
</evidence>
<dbReference type="Proteomes" id="UP000823960">
    <property type="component" value="Unassembled WGS sequence"/>
</dbReference>
<evidence type="ECO:0000256" key="12">
    <source>
        <dbReference type="SAM" id="MobiDB-lite"/>
    </source>
</evidence>
<evidence type="ECO:0000256" key="5">
    <source>
        <dbReference type="ARBA" id="ARBA00022840"/>
    </source>
</evidence>